<accession>A0A402WM13</accession>
<comment type="caution">
    <text evidence="1">The sequence shown here is derived from an EMBL/GenBank/DDBJ whole genome shotgun (WGS) entry which is preliminary data.</text>
</comment>
<proteinExistence type="predicted"/>
<reference evidence="1" key="1">
    <citation type="submission" date="2018-07" db="EMBL/GenBank/DDBJ databases">
        <authorList>
            <consortium name="GenomeTrakr network: Whole genome sequencing for foodborne pathogen traceback"/>
        </authorList>
    </citation>
    <scope>NUCLEOTIDE SEQUENCE [LARGE SCALE GENOMIC DNA]</scope>
    <source>
        <strain evidence="1">CFSAN048114</strain>
    </source>
</reference>
<organism evidence="1">
    <name type="scientific">Salmonella enterica</name>
    <name type="common">Salmonella choleraesuis</name>
    <dbReference type="NCBI Taxonomy" id="28901"/>
    <lineage>
        <taxon>Bacteria</taxon>
        <taxon>Pseudomonadati</taxon>
        <taxon>Pseudomonadota</taxon>
        <taxon>Gammaproteobacteria</taxon>
        <taxon>Enterobacterales</taxon>
        <taxon>Enterobacteriaceae</taxon>
        <taxon>Salmonella</taxon>
    </lineage>
</organism>
<protein>
    <submittedName>
        <fullName evidence="1">Plasmid SOS inhibition protein A</fullName>
    </submittedName>
</protein>
<gene>
    <name evidence="1" type="ORF">A7E06_24625</name>
</gene>
<name>A0A402WM13_SALER</name>
<dbReference type="EMBL" id="RSUV01000026">
    <property type="protein sequence ID" value="MIV46589.1"/>
    <property type="molecule type" value="Genomic_DNA"/>
</dbReference>
<dbReference type="Proteomes" id="UP000839530">
    <property type="component" value="Unassembled WGS sequence"/>
</dbReference>
<dbReference type="Pfam" id="PF06952">
    <property type="entry name" value="PsiA"/>
    <property type="match status" value="1"/>
</dbReference>
<dbReference type="InterPro" id="IPR009713">
    <property type="entry name" value="Uncharacterised_PsiA"/>
</dbReference>
<evidence type="ECO:0000313" key="1">
    <source>
        <dbReference type="EMBL" id="MIV46589.1"/>
    </source>
</evidence>
<dbReference type="AlphaFoldDB" id="A0A402WM13"/>
<sequence length="240" mass="27721">MIPHHHALVPCNVYQSAATQAIIDVERKQLRGTQLGQYPYARALFRHLRGGGMRITAKDVRFAVVEYIPKERGGASKSDYIAALDRLIETRGKDCPLPLSGSTVGQYFPDERYRLSERQVRQWDLRCTRVDKIEARQRQQKRRRYQTQVAQAQIELAFTTPSELTAWYKRQERQGIDDDDLIESVHAWSRRFSGVRSDVFASGQPLWAVLNDMHDALASRTAIEQWLDTLVLPNKVVHKY</sequence>